<reference evidence="4 5" key="3">
    <citation type="submission" date="2019-11" db="EMBL/GenBank/DDBJ databases">
        <title>A de novo genome assembly of a pear dwarfing rootstock.</title>
        <authorList>
            <person name="Wang F."/>
            <person name="Wang J."/>
            <person name="Li S."/>
            <person name="Zhang Y."/>
            <person name="Fang M."/>
            <person name="Ma L."/>
            <person name="Zhao Y."/>
            <person name="Jiang S."/>
        </authorList>
    </citation>
    <scope>NUCLEOTIDE SEQUENCE [LARGE SCALE GENOMIC DNA]</scope>
    <source>
        <strain evidence="4">S2</strain>
        <tissue evidence="4">Leaf</tissue>
    </source>
</reference>
<dbReference type="EMBL" id="SMOL01000148">
    <property type="protein sequence ID" value="KAB2629096.1"/>
    <property type="molecule type" value="Genomic_DNA"/>
</dbReference>
<feature type="domain" description="Non-haem dioxygenase N-terminal" evidence="3">
    <location>
        <begin position="27"/>
        <end position="84"/>
    </location>
</feature>
<sequence>MHPQVERVQDIASISKDEIPEEFISIQDDKKILNQIIEASREWGMYQIVNHDIPNKAVKKLQEVGRTFFELPQEEKEVYAKPPDSKSVEVDHLFHRVWRPSAINYQFWPKNPRSYRLVRLIIF</sequence>
<evidence type="ECO:0000313" key="4">
    <source>
        <dbReference type="EMBL" id="KAB2629096.1"/>
    </source>
</evidence>
<name>A0A5N5HMB2_9ROSA</name>
<proteinExistence type="predicted"/>
<protein>
    <submittedName>
        <fullName evidence="4">Flavonol synthase/flavanone 3-hydroxylase</fullName>
    </submittedName>
</protein>
<accession>A0A5N5HMB2</accession>
<keyword evidence="1" id="KW-0479">Metal-binding</keyword>
<dbReference type="OrthoDB" id="288590at2759"/>
<dbReference type="Proteomes" id="UP000327157">
    <property type="component" value="Chromosome 8"/>
</dbReference>
<gene>
    <name evidence="4" type="ORF">D8674_033891</name>
</gene>
<dbReference type="InterPro" id="IPR050231">
    <property type="entry name" value="Iron_ascorbate_oxido_reductase"/>
</dbReference>
<dbReference type="Gene3D" id="2.60.120.330">
    <property type="entry name" value="B-lactam Antibiotic, Isopenicillin N Synthase, Chain"/>
    <property type="match status" value="1"/>
</dbReference>
<dbReference type="SUPFAM" id="SSF51197">
    <property type="entry name" value="Clavaminate synthase-like"/>
    <property type="match status" value="1"/>
</dbReference>
<comment type="caution">
    <text evidence="4">The sequence shown here is derived from an EMBL/GenBank/DDBJ whole genome shotgun (WGS) entry which is preliminary data.</text>
</comment>
<organism evidence="4 5">
    <name type="scientific">Pyrus ussuriensis x Pyrus communis</name>
    <dbReference type="NCBI Taxonomy" id="2448454"/>
    <lineage>
        <taxon>Eukaryota</taxon>
        <taxon>Viridiplantae</taxon>
        <taxon>Streptophyta</taxon>
        <taxon>Embryophyta</taxon>
        <taxon>Tracheophyta</taxon>
        <taxon>Spermatophyta</taxon>
        <taxon>Magnoliopsida</taxon>
        <taxon>eudicotyledons</taxon>
        <taxon>Gunneridae</taxon>
        <taxon>Pentapetalae</taxon>
        <taxon>rosids</taxon>
        <taxon>fabids</taxon>
        <taxon>Rosales</taxon>
        <taxon>Rosaceae</taxon>
        <taxon>Amygdaloideae</taxon>
        <taxon>Maleae</taxon>
        <taxon>Pyrus</taxon>
    </lineage>
</organism>
<dbReference type="InterPro" id="IPR027443">
    <property type="entry name" value="IPNS-like_sf"/>
</dbReference>
<reference evidence="4 5" key="1">
    <citation type="submission" date="2019-09" db="EMBL/GenBank/DDBJ databases">
        <authorList>
            <person name="Ou C."/>
        </authorList>
    </citation>
    <scope>NUCLEOTIDE SEQUENCE [LARGE SCALE GENOMIC DNA]</scope>
    <source>
        <strain evidence="4">S2</strain>
        <tissue evidence="4">Leaf</tissue>
    </source>
</reference>
<keyword evidence="5" id="KW-1185">Reference proteome</keyword>
<dbReference type="InterPro" id="IPR026992">
    <property type="entry name" value="DIOX_N"/>
</dbReference>
<evidence type="ECO:0000256" key="2">
    <source>
        <dbReference type="ARBA" id="ARBA00023004"/>
    </source>
</evidence>
<dbReference type="AlphaFoldDB" id="A0A5N5HMB2"/>
<keyword evidence="2" id="KW-0408">Iron</keyword>
<dbReference type="GO" id="GO:0046872">
    <property type="term" value="F:metal ion binding"/>
    <property type="evidence" value="ECO:0007669"/>
    <property type="project" value="UniProtKB-KW"/>
</dbReference>
<reference evidence="5" key="2">
    <citation type="submission" date="2019-10" db="EMBL/GenBank/DDBJ databases">
        <title>A de novo genome assembly of a pear dwarfing rootstock.</title>
        <authorList>
            <person name="Wang F."/>
            <person name="Wang J."/>
            <person name="Li S."/>
            <person name="Zhang Y."/>
            <person name="Fang M."/>
            <person name="Ma L."/>
            <person name="Zhao Y."/>
            <person name="Jiang S."/>
        </authorList>
    </citation>
    <scope>NUCLEOTIDE SEQUENCE [LARGE SCALE GENOMIC DNA]</scope>
</reference>
<evidence type="ECO:0000256" key="1">
    <source>
        <dbReference type="ARBA" id="ARBA00022723"/>
    </source>
</evidence>
<dbReference type="Pfam" id="PF14226">
    <property type="entry name" value="DIOX_N"/>
    <property type="match status" value="1"/>
</dbReference>
<dbReference type="PANTHER" id="PTHR47990">
    <property type="entry name" value="2-OXOGLUTARATE (2OG) AND FE(II)-DEPENDENT OXYGENASE SUPERFAMILY PROTEIN-RELATED"/>
    <property type="match status" value="1"/>
</dbReference>
<evidence type="ECO:0000259" key="3">
    <source>
        <dbReference type="Pfam" id="PF14226"/>
    </source>
</evidence>
<evidence type="ECO:0000313" key="5">
    <source>
        <dbReference type="Proteomes" id="UP000327157"/>
    </source>
</evidence>